<evidence type="ECO:0000256" key="3">
    <source>
        <dbReference type="ARBA" id="ARBA00004667"/>
    </source>
</evidence>
<evidence type="ECO:0000256" key="4">
    <source>
        <dbReference type="ARBA" id="ARBA00009489"/>
    </source>
</evidence>
<comment type="catalytic activity">
    <reaction evidence="1 16">
        <text>1-(5-phospho-beta-D-ribosyl)-ATP + diphosphate = 5-phospho-alpha-D-ribose 1-diphosphate + ATP</text>
        <dbReference type="Rhea" id="RHEA:18473"/>
        <dbReference type="ChEBI" id="CHEBI:30616"/>
        <dbReference type="ChEBI" id="CHEBI:33019"/>
        <dbReference type="ChEBI" id="CHEBI:58017"/>
        <dbReference type="ChEBI" id="CHEBI:73183"/>
        <dbReference type="EC" id="2.4.2.17"/>
    </reaction>
</comment>
<evidence type="ECO:0000256" key="14">
    <source>
        <dbReference type="ARBA" id="ARBA00023102"/>
    </source>
</evidence>
<dbReference type="Gene3D" id="3.40.190.10">
    <property type="entry name" value="Periplasmic binding protein-like II"/>
    <property type="match status" value="2"/>
</dbReference>
<keyword evidence="10 16" id="KW-0328">Glycosyltransferase</keyword>
<evidence type="ECO:0000256" key="16">
    <source>
        <dbReference type="HAMAP-Rule" id="MF_01018"/>
    </source>
</evidence>
<dbReference type="PANTHER" id="PTHR21403:SF8">
    <property type="entry name" value="ATP PHOSPHORIBOSYLTRANSFERASE"/>
    <property type="match status" value="1"/>
</dbReference>
<keyword evidence="9 16" id="KW-0028">Amino-acid biosynthesis</keyword>
<evidence type="ECO:0000256" key="9">
    <source>
        <dbReference type="ARBA" id="ARBA00022605"/>
    </source>
</evidence>
<keyword evidence="13 16" id="KW-0067">ATP-binding</keyword>
<evidence type="ECO:0000256" key="8">
    <source>
        <dbReference type="ARBA" id="ARBA00022490"/>
    </source>
</evidence>
<dbReference type="FunFam" id="3.40.190.10:FF:000011">
    <property type="entry name" value="ATP phosphoribosyltransferase"/>
    <property type="match status" value="1"/>
</dbReference>
<evidence type="ECO:0000313" key="19">
    <source>
        <dbReference type="Proteomes" id="UP000823889"/>
    </source>
</evidence>
<comment type="pathway">
    <text evidence="3 16">Amino-acid biosynthesis; L-histidine biosynthesis; L-histidine from 5-phospho-alpha-D-ribose 1-diphosphate: step 1/9.</text>
</comment>
<name>A0A9D2U8J3_9BURK</name>
<dbReference type="NCBIfam" id="TIGR00070">
    <property type="entry name" value="hisG"/>
    <property type="match status" value="1"/>
</dbReference>
<dbReference type="EMBL" id="DWUQ01000031">
    <property type="protein sequence ID" value="HJD43712.1"/>
    <property type="molecule type" value="Genomic_DNA"/>
</dbReference>
<reference evidence="18" key="1">
    <citation type="journal article" date="2021" name="PeerJ">
        <title>Extensive microbial diversity within the chicken gut microbiome revealed by metagenomics and culture.</title>
        <authorList>
            <person name="Gilroy R."/>
            <person name="Ravi A."/>
            <person name="Getino M."/>
            <person name="Pursley I."/>
            <person name="Horton D.L."/>
            <person name="Alikhan N.F."/>
            <person name="Baker D."/>
            <person name="Gharbi K."/>
            <person name="Hall N."/>
            <person name="Watson M."/>
            <person name="Adriaenssens E.M."/>
            <person name="Foster-Nyarko E."/>
            <person name="Jarju S."/>
            <person name="Secka A."/>
            <person name="Antonio M."/>
            <person name="Oren A."/>
            <person name="Chaudhuri R.R."/>
            <person name="La Ragione R."/>
            <person name="Hildebrand F."/>
            <person name="Pallen M.J."/>
        </authorList>
    </citation>
    <scope>NUCLEOTIDE SEQUENCE</scope>
    <source>
        <strain evidence="18">9264</strain>
    </source>
</reference>
<organism evidence="18 19">
    <name type="scientific">Candidatus Paenalcaligenes intestinipullorum</name>
    <dbReference type="NCBI Taxonomy" id="2838718"/>
    <lineage>
        <taxon>Bacteria</taxon>
        <taxon>Pseudomonadati</taxon>
        <taxon>Pseudomonadota</taxon>
        <taxon>Betaproteobacteria</taxon>
        <taxon>Burkholderiales</taxon>
        <taxon>Alcaligenaceae</taxon>
        <taxon>Paenalcaligenes</taxon>
    </lineage>
</organism>
<protein>
    <recommendedName>
        <fullName evidence="7 16">ATP phosphoribosyltransferase</fullName>
        <shortName evidence="16">ATP-PRT</shortName>
        <shortName evidence="16">ATP-PRTase</shortName>
        <ecNumber evidence="6 16">2.4.2.17</ecNumber>
    </recommendedName>
</protein>
<dbReference type="GO" id="GO:0005524">
    <property type="term" value="F:ATP binding"/>
    <property type="evidence" value="ECO:0007669"/>
    <property type="project" value="UniProtKB-KW"/>
</dbReference>
<comment type="subcellular location">
    <subcellularLocation>
        <location evidence="2 16">Cytoplasm</location>
    </subcellularLocation>
</comment>
<dbReference type="CDD" id="cd13595">
    <property type="entry name" value="PBP2_HisGs"/>
    <property type="match status" value="1"/>
</dbReference>
<keyword evidence="12 16" id="KW-0547">Nucleotide-binding</keyword>
<comment type="caution">
    <text evidence="18">The sequence shown here is derived from an EMBL/GenBank/DDBJ whole genome shotgun (WGS) entry which is preliminary data.</text>
</comment>
<comment type="subunit">
    <text evidence="5 16">Heteromultimer composed of HisG and HisZ subunits.</text>
</comment>
<dbReference type="Proteomes" id="UP000823889">
    <property type="component" value="Unassembled WGS sequence"/>
</dbReference>
<accession>A0A9D2U8J3</accession>
<comment type="domain">
    <text evidence="16">Lacks the C-terminal regulatory region which is replaced by HisZ.</text>
</comment>
<dbReference type="GO" id="GO:0000105">
    <property type="term" value="P:L-histidine biosynthetic process"/>
    <property type="evidence" value="ECO:0007669"/>
    <property type="project" value="UniProtKB-UniRule"/>
</dbReference>
<sequence length="228" mass="24769">MTQPQRVARPITFALSKGRIFDETLPLLQAAGIEVLGSPDSSRKLILPTNQDNLRIIIVRATDVPTYVQYGAADLGIAGKDVLHEHSEQHAGGLYQPVDLNIARCRMSVAVAQGFDYENAVRQGSRLRVATKYTRAAREHFASKGVYVDLIKLYGSMELAPLVGLADAIVDLVSTGGTLKANHLEEVEHIAAISSRLVLNQAALKTRQAELQPIIDALMQAAIEPSHN</sequence>
<evidence type="ECO:0000256" key="12">
    <source>
        <dbReference type="ARBA" id="ARBA00022741"/>
    </source>
</evidence>
<dbReference type="Pfam" id="PF01634">
    <property type="entry name" value="HisG"/>
    <property type="match status" value="1"/>
</dbReference>
<evidence type="ECO:0000256" key="10">
    <source>
        <dbReference type="ARBA" id="ARBA00022676"/>
    </source>
</evidence>
<proteinExistence type="inferred from homology"/>
<dbReference type="GO" id="GO:0005737">
    <property type="term" value="C:cytoplasm"/>
    <property type="evidence" value="ECO:0007669"/>
    <property type="project" value="UniProtKB-SubCell"/>
</dbReference>
<reference evidence="18" key="2">
    <citation type="submission" date="2021-04" db="EMBL/GenBank/DDBJ databases">
        <authorList>
            <person name="Gilroy R."/>
        </authorList>
    </citation>
    <scope>NUCLEOTIDE SEQUENCE</scope>
    <source>
        <strain evidence="18">9264</strain>
    </source>
</reference>
<dbReference type="GO" id="GO:0003879">
    <property type="term" value="F:ATP phosphoribosyltransferase activity"/>
    <property type="evidence" value="ECO:0007669"/>
    <property type="project" value="UniProtKB-UniRule"/>
</dbReference>
<evidence type="ECO:0000256" key="2">
    <source>
        <dbReference type="ARBA" id="ARBA00004496"/>
    </source>
</evidence>
<evidence type="ECO:0000259" key="17">
    <source>
        <dbReference type="Pfam" id="PF01634"/>
    </source>
</evidence>
<dbReference type="InterPro" id="IPR018198">
    <property type="entry name" value="ATP_PRibTrfase_CS"/>
</dbReference>
<evidence type="ECO:0000256" key="15">
    <source>
        <dbReference type="ARBA" id="ARBA00024861"/>
    </source>
</evidence>
<dbReference type="InterPro" id="IPR013820">
    <property type="entry name" value="ATP_PRibTrfase_cat"/>
</dbReference>
<dbReference type="HAMAP" id="MF_01018">
    <property type="entry name" value="HisG_Short"/>
    <property type="match status" value="1"/>
</dbReference>
<dbReference type="SUPFAM" id="SSF53850">
    <property type="entry name" value="Periplasmic binding protein-like II"/>
    <property type="match status" value="1"/>
</dbReference>
<gene>
    <name evidence="16" type="primary">hisG</name>
    <name evidence="18" type="ORF">H9906_01615</name>
</gene>
<evidence type="ECO:0000256" key="7">
    <source>
        <dbReference type="ARBA" id="ARBA00020998"/>
    </source>
</evidence>
<dbReference type="AlphaFoldDB" id="A0A9D2U8J3"/>
<dbReference type="InterPro" id="IPR024893">
    <property type="entry name" value="ATP_PRibTrfase_HisG_short"/>
</dbReference>
<comment type="similarity">
    <text evidence="4 16">Belongs to the ATP phosphoribosyltransferase family. Short subfamily.</text>
</comment>
<evidence type="ECO:0000256" key="6">
    <source>
        <dbReference type="ARBA" id="ARBA00011946"/>
    </source>
</evidence>
<evidence type="ECO:0000313" key="18">
    <source>
        <dbReference type="EMBL" id="HJD43712.1"/>
    </source>
</evidence>
<keyword evidence="14 16" id="KW-0368">Histidine biosynthesis</keyword>
<dbReference type="PANTHER" id="PTHR21403">
    <property type="entry name" value="ATP PHOSPHORIBOSYLTRANSFERASE ATP-PRTASE"/>
    <property type="match status" value="1"/>
</dbReference>
<comment type="function">
    <text evidence="15 16">Catalyzes the condensation of ATP and 5-phosphoribose 1-diphosphate to form N'-(5'-phosphoribosyl)-ATP (PR-ATP). Has a crucial role in the pathway because the rate of histidine biosynthesis seems to be controlled primarily by regulation of HisG enzymatic activity.</text>
</comment>
<evidence type="ECO:0000256" key="1">
    <source>
        <dbReference type="ARBA" id="ARBA00000915"/>
    </source>
</evidence>
<keyword evidence="8 16" id="KW-0963">Cytoplasm</keyword>
<feature type="domain" description="ATP phosphoribosyltransferase catalytic" evidence="17">
    <location>
        <begin position="60"/>
        <end position="218"/>
    </location>
</feature>
<evidence type="ECO:0000256" key="13">
    <source>
        <dbReference type="ARBA" id="ARBA00022840"/>
    </source>
</evidence>
<dbReference type="EC" id="2.4.2.17" evidence="6 16"/>
<evidence type="ECO:0000256" key="5">
    <source>
        <dbReference type="ARBA" id="ARBA00011496"/>
    </source>
</evidence>
<keyword evidence="11 16" id="KW-0808">Transferase</keyword>
<dbReference type="PROSITE" id="PS01316">
    <property type="entry name" value="ATP_P_PHORIBOSYLTR"/>
    <property type="match status" value="1"/>
</dbReference>
<dbReference type="InterPro" id="IPR001348">
    <property type="entry name" value="ATP_PRibTrfase_HisG"/>
</dbReference>
<evidence type="ECO:0000256" key="11">
    <source>
        <dbReference type="ARBA" id="ARBA00022679"/>
    </source>
</evidence>